<proteinExistence type="predicted"/>
<dbReference type="Proteomes" id="UP000605676">
    <property type="component" value="Unassembled WGS sequence"/>
</dbReference>
<organism evidence="4 5">
    <name type="scientific">Carboxylicivirga marina</name>
    <dbReference type="NCBI Taxonomy" id="2800988"/>
    <lineage>
        <taxon>Bacteria</taxon>
        <taxon>Pseudomonadati</taxon>
        <taxon>Bacteroidota</taxon>
        <taxon>Bacteroidia</taxon>
        <taxon>Marinilabiliales</taxon>
        <taxon>Marinilabiliaceae</taxon>
        <taxon>Carboxylicivirga</taxon>
    </lineage>
</organism>
<accession>A0ABS1HHM9</accession>
<comment type="caution">
    <text evidence="4">The sequence shown here is derived from an EMBL/GenBank/DDBJ whole genome shotgun (WGS) entry which is preliminary data.</text>
</comment>
<dbReference type="PANTHER" id="PTHR14097:SF7">
    <property type="entry name" value="OXIDOREDUCTASE HTATIP2"/>
    <property type="match status" value="1"/>
</dbReference>
<keyword evidence="5" id="KW-1185">Reference proteome</keyword>
<evidence type="ECO:0000313" key="4">
    <source>
        <dbReference type="EMBL" id="MBK3517167.1"/>
    </source>
</evidence>
<evidence type="ECO:0000259" key="3">
    <source>
        <dbReference type="Pfam" id="PF01370"/>
    </source>
</evidence>
<dbReference type="PANTHER" id="PTHR14097">
    <property type="entry name" value="OXIDOREDUCTASE HTATIP2"/>
    <property type="match status" value="1"/>
</dbReference>
<dbReference type="RefSeq" id="WP_200464393.1">
    <property type="nucleotide sequence ID" value="NZ_JAENRR010000013.1"/>
</dbReference>
<evidence type="ECO:0000256" key="1">
    <source>
        <dbReference type="ARBA" id="ARBA00004370"/>
    </source>
</evidence>
<feature type="domain" description="NAD-dependent epimerase/dehydratase" evidence="3">
    <location>
        <begin position="4"/>
        <end position="114"/>
    </location>
</feature>
<dbReference type="Pfam" id="PF01370">
    <property type="entry name" value="Epimerase"/>
    <property type="match status" value="1"/>
</dbReference>
<dbReference type="CDD" id="cd05250">
    <property type="entry name" value="CC3_like_SDR_a"/>
    <property type="match status" value="1"/>
</dbReference>
<sequence length="214" mass="24344">MKTALIAGPTGLVGQALLSFLLESNHYEKVIALIRRPLNNEHPKLIEQIIDFEQLENLRTEHTVDDAFCCLGTTIKNAGSKEAFTKVDYTYVIQLANWAERNNCRSFSVISSVGANSHTTNFYLQTKGHMEEAVSKLSIPSMHLFRPSLLLGDRNEFRLAEKLSEKIMYLFNPLLIGRFQKYRAIKATQVAQAMHNKAQEDIKGVRIYEGKEIR</sequence>
<reference evidence="4 5" key="1">
    <citation type="submission" date="2021-01" db="EMBL/GenBank/DDBJ databases">
        <title>Carboxyliciviraga sp.nov., isolated from coastal sediments.</title>
        <authorList>
            <person name="Lu D."/>
            <person name="Zhang T."/>
        </authorList>
    </citation>
    <scope>NUCLEOTIDE SEQUENCE [LARGE SCALE GENOMIC DNA]</scope>
    <source>
        <strain evidence="4 5">N1Y132</strain>
    </source>
</reference>
<protein>
    <submittedName>
        <fullName evidence="4">Oxidoreductase</fullName>
    </submittedName>
</protein>
<keyword evidence="2" id="KW-0472">Membrane</keyword>
<dbReference type="SUPFAM" id="SSF51735">
    <property type="entry name" value="NAD(P)-binding Rossmann-fold domains"/>
    <property type="match status" value="1"/>
</dbReference>
<name>A0ABS1HHM9_9BACT</name>
<dbReference type="EMBL" id="JAENRR010000013">
    <property type="protein sequence ID" value="MBK3517167.1"/>
    <property type="molecule type" value="Genomic_DNA"/>
</dbReference>
<dbReference type="InterPro" id="IPR001509">
    <property type="entry name" value="Epimerase_deHydtase"/>
</dbReference>
<evidence type="ECO:0000256" key="2">
    <source>
        <dbReference type="ARBA" id="ARBA00023136"/>
    </source>
</evidence>
<evidence type="ECO:0000313" key="5">
    <source>
        <dbReference type="Proteomes" id="UP000605676"/>
    </source>
</evidence>
<comment type="subcellular location">
    <subcellularLocation>
        <location evidence="1">Membrane</location>
    </subcellularLocation>
</comment>
<gene>
    <name evidence="4" type="ORF">JIV24_07410</name>
</gene>
<dbReference type="InterPro" id="IPR036291">
    <property type="entry name" value="NAD(P)-bd_dom_sf"/>
</dbReference>
<dbReference type="Gene3D" id="3.40.50.720">
    <property type="entry name" value="NAD(P)-binding Rossmann-like Domain"/>
    <property type="match status" value="1"/>
</dbReference>